<dbReference type="EMBL" id="WMHZ01000005">
    <property type="protein sequence ID" value="NDO77526.1"/>
    <property type="molecule type" value="Genomic_DNA"/>
</dbReference>
<dbReference type="Pfam" id="PF00290">
    <property type="entry name" value="Trp_syntA"/>
    <property type="match status" value="1"/>
</dbReference>
<evidence type="ECO:0000256" key="8">
    <source>
        <dbReference type="ARBA" id="ARBA00049047"/>
    </source>
</evidence>
<dbReference type="UniPathway" id="UPA00035">
    <property type="reaction ID" value="UER00044"/>
</dbReference>
<comment type="catalytic activity">
    <reaction evidence="8 9">
        <text>(1S,2R)-1-C-(indol-3-yl)glycerol 3-phosphate + L-serine = D-glyceraldehyde 3-phosphate + L-tryptophan + H2O</text>
        <dbReference type="Rhea" id="RHEA:10532"/>
        <dbReference type="ChEBI" id="CHEBI:15377"/>
        <dbReference type="ChEBI" id="CHEBI:33384"/>
        <dbReference type="ChEBI" id="CHEBI:57912"/>
        <dbReference type="ChEBI" id="CHEBI:58866"/>
        <dbReference type="ChEBI" id="CHEBI:59776"/>
        <dbReference type="EC" id="4.2.1.20"/>
    </reaction>
</comment>
<evidence type="ECO:0000256" key="5">
    <source>
        <dbReference type="ARBA" id="ARBA00022822"/>
    </source>
</evidence>
<evidence type="ECO:0000256" key="4">
    <source>
        <dbReference type="ARBA" id="ARBA00022605"/>
    </source>
</evidence>
<dbReference type="InterPro" id="IPR018204">
    <property type="entry name" value="Trp_synthase_alpha_AS"/>
</dbReference>
<evidence type="ECO:0000256" key="6">
    <source>
        <dbReference type="ARBA" id="ARBA00023141"/>
    </source>
</evidence>
<dbReference type="HAMAP" id="MF_00131">
    <property type="entry name" value="Trp_synth_alpha"/>
    <property type="match status" value="1"/>
</dbReference>
<comment type="similarity">
    <text evidence="9 10">Belongs to the TrpA family.</text>
</comment>
<evidence type="ECO:0000256" key="11">
    <source>
        <dbReference type="SAM" id="MobiDB-lite"/>
    </source>
</evidence>
<evidence type="ECO:0000313" key="13">
    <source>
        <dbReference type="Proteomes" id="UP000471026"/>
    </source>
</evidence>
<dbReference type="SUPFAM" id="SSF51366">
    <property type="entry name" value="Ribulose-phoshate binding barrel"/>
    <property type="match status" value="1"/>
</dbReference>
<protein>
    <recommendedName>
        <fullName evidence="9">Tryptophan synthase alpha chain</fullName>
        <ecNumber evidence="9">4.2.1.20</ecNumber>
    </recommendedName>
</protein>
<evidence type="ECO:0000256" key="3">
    <source>
        <dbReference type="ARBA" id="ARBA00011270"/>
    </source>
</evidence>
<feature type="region of interest" description="Disordered" evidence="11">
    <location>
        <begin position="1"/>
        <end position="33"/>
    </location>
</feature>
<dbReference type="PANTHER" id="PTHR43406">
    <property type="entry name" value="TRYPTOPHAN SYNTHASE, ALPHA CHAIN"/>
    <property type="match status" value="1"/>
</dbReference>
<keyword evidence="6 9" id="KW-0057">Aromatic amino acid biosynthesis</keyword>
<evidence type="ECO:0000256" key="9">
    <source>
        <dbReference type="HAMAP-Rule" id="MF_00131"/>
    </source>
</evidence>
<evidence type="ECO:0000256" key="1">
    <source>
        <dbReference type="ARBA" id="ARBA00003365"/>
    </source>
</evidence>
<evidence type="ECO:0000256" key="7">
    <source>
        <dbReference type="ARBA" id="ARBA00023239"/>
    </source>
</evidence>
<dbReference type="Proteomes" id="UP000471026">
    <property type="component" value="Unassembled WGS sequence"/>
</dbReference>
<comment type="caution">
    <text evidence="12">The sequence shown here is derived from an EMBL/GenBank/DDBJ whole genome shotgun (WGS) entry which is preliminary data.</text>
</comment>
<dbReference type="InterPro" id="IPR002028">
    <property type="entry name" value="Trp_synthase_suA"/>
</dbReference>
<proteinExistence type="inferred from homology"/>
<feature type="active site" description="Proton acceptor" evidence="9">
    <location>
        <position position="94"/>
    </location>
</feature>
<comment type="subunit">
    <text evidence="3 9">Tetramer of two alpha and two beta chains.</text>
</comment>
<dbReference type="InterPro" id="IPR011060">
    <property type="entry name" value="RibuloseP-bd_barrel"/>
</dbReference>
<dbReference type="NCBIfam" id="TIGR00262">
    <property type="entry name" value="trpA"/>
    <property type="match status" value="1"/>
</dbReference>
<accession>A0A6N9QWB6</accession>
<dbReference type="EC" id="4.2.1.20" evidence="9"/>
<reference evidence="12 13" key="1">
    <citation type="submission" date="2019-11" db="EMBL/GenBank/DDBJ databases">
        <title>Draft genome sequence of Kocuria indica DP-K7, a methyl red degrading Actinobacterium.</title>
        <authorList>
            <person name="Kumaran S."/>
            <person name="Tischler D."/>
            <person name="Ngo A.C.R."/>
            <person name="Schultes F."/>
        </authorList>
    </citation>
    <scope>NUCLEOTIDE SEQUENCE [LARGE SCALE GENOMIC DNA]</scope>
    <source>
        <strain evidence="12 13">DP-K7</strain>
    </source>
</reference>
<comment type="pathway">
    <text evidence="2 9">Amino-acid biosynthesis; L-tryptophan biosynthesis; L-tryptophan from chorismate: step 5/5.</text>
</comment>
<evidence type="ECO:0000256" key="2">
    <source>
        <dbReference type="ARBA" id="ARBA00004733"/>
    </source>
</evidence>
<comment type="function">
    <text evidence="1 9">The alpha subunit is responsible for the aldol cleavage of indoleglycerol phosphate to indole and glyceraldehyde 3-phosphate.</text>
</comment>
<dbReference type="InterPro" id="IPR013785">
    <property type="entry name" value="Aldolase_TIM"/>
</dbReference>
<dbReference type="GO" id="GO:0004834">
    <property type="term" value="F:tryptophan synthase activity"/>
    <property type="evidence" value="ECO:0007669"/>
    <property type="project" value="UniProtKB-UniRule"/>
</dbReference>
<dbReference type="FunFam" id="3.20.20.70:FF:000037">
    <property type="entry name" value="Tryptophan synthase alpha chain"/>
    <property type="match status" value="1"/>
</dbReference>
<dbReference type="CDD" id="cd04724">
    <property type="entry name" value="Tryptophan_synthase_alpha"/>
    <property type="match status" value="1"/>
</dbReference>
<keyword evidence="7 9" id="KW-0456">Lyase</keyword>
<organism evidence="12 13">
    <name type="scientific">Kocuria marina subsp. indica</name>
    <dbReference type="NCBI Taxonomy" id="1049583"/>
    <lineage>
        <taxon>Bacteria</taxon>
        <taxon>Bacillati</taxon>
        <taxon>Actinomycetota</taxon>
        <taxon>Actinomycetes</taxon>
        <taxon>Micrococcales</taxon>
        <taxon>Micrococcaceae</taxon>
        <taxon>Kocuria</taxon>
    </lineage>
</organism>
<feature type="active site" description="Proton acceptor" evidence="9">
    <location>
        <position position="105"/>
    </location>
</feature>
<dbReference type="PANTHER" id="PTHR43406:SF1">
    <property type="entry name" value="TRYPTOPHAN SYNTHASE ALPHA CHAIN, CHLOROPLASTIC"/>
    <property type="match status" value="1"/>
</dbReference>
<name>A0A6N9QWB6_9MICC</name>
<dbReference type="Gene3D" id="3.20.20.70">
    <property type="entry name" value="Aldolase class I"/>
    <property type="match status" value="1"/>
</dbReference>
<dbReference type="GO" id="GO:0005829">
    <property type="term" value="C:cytosol"/>
    <property type="evidence" value="ECO:0007669"/>
    <property type="project" value="TreeGrafter"/>
</dbReference>
<sequence length="303" mass="31631">MVRPPPAGQPRGTRGAERRTTVSTTEHTPAGLNERIVPRDLTRGADSALSQRMEQCKAEGRPALVGYLPAGYPTVEESAAAAVALGRNGADIIEIGIPYSDPVMDGPVIQAATTQALANGFRVEDAFTVVRAVAEQTDAVPVVMTYWNPVLQAGVDEFARRLKDAGGAGIITPDLIPDEASEWFAASEEHGLDRIFLVAPSTTRERMDMTVSAASGFVYAVSVMGVTGTRDQVSSAAEDVVARAREAGAERVCVGLGVSSREHVLEIGAYADGVIVGTALVRALGEGGPQAVGELAAHLAGRD</sequence>
<evidence type="ECO:0000256" key="10">
    <source>
        <dbReference type="RuleBase" id="RU003662"/>
    </source>
</evidence>
<keyword evidence="5 9" id="KW-0822">Tryptophan biosynthesis</keyword>
<dbReference type="AlphaFoldDB" id="A0A6N9QWB6"/>
<dbReference type="PROSITE" id="PS00167">
    <property type="entry name" value="TRP_SYNTHASE_ALPHA"/>
    <property type="match status" value="1"/>
</dbReference>
<evidence type="ECO:0000313" key="12">
    <source>
        <dbReference type="EMBL" id="NDO77526.1"/>
    </source>
</evidence>
<gene>
    <name evidence="9" type="primary">trpA</name>
    <name evidence="12" type="ORF">GKZ75_04580</name>
</gene>
<keyword evidence="4 9" id="KW-0028">Amino-acid biosynthesis</keyword>